<dbReference type="PANTHER" id="PTHR36115">
    <property type="entry name" value="PROLINE-RICH ANTIGEN HOMOLOG-RELATED"/>
    <property type="match status" value="1"/>
</dbReference>
<feature type="transmembrane region" description="Helical" evidence="7">
    <location>
        <begin position="128"/>
        <end position="147"/>
    </location>
</feature>
<evidence type="ECO:0000256" key="7">
    <source>
        <dbReference type="SAM" id="Phobius"/>
    </source>
</evidence>
<evidence type="ECO:0000259" key="8">
    <source>
        <dbReference type="Pfam" id="PF06271"/>
    </source>
</evidence>
<dbReference type="GO" id="GO:0005886">
    <property type="term" value="C:plasma membrane"/>
    <property type="evidence" value="ECO:0007669"/>
    <property type="project" value="UniProtKB-SubCell"/>
</dbReference>
<evidence type="ECO:0000256" key="4">
    <source>
        <dbReference type="ARBA" id="ARBA00022989"/>
    </source>
</evidence>
<accession>A0A1F7XLB0</accession>
<dbReference type="EMBL" id="MGFX01000001">
    <property type="protein sequence ID" value="OGM15842.1"/>
    <property type="molecule type" value="Genomic_DNA"/>
</dbReference>
<evidence type="ECO:0000256" key="6">
    <source>
        <dbReference type="SAM" id="MobiDB-lite"/>
    </source>
</evidence>
<dbReference type="Proteomes" id="UP000177382">
    <property type="component" value="Unassembled WGS sequence"/>
</dbReference>
<evidence type="ECO:0000313" key="9">
    <source>
        <dbReference type="EMBL" id="OGM15842.1"/>
    </source>
</evidence>
<reference evidence="9 10" key="1">
    <citation type="journal article" date="2016" name="Nat. Commun.">
        <title>Thousands of microbial genomes shed light on interconnected biogeochemical processes in an aquifer system.</title>
        <authorList>
            <person name="Anantharaman K."/>
            <person name="Brown C.T."/>
            <person name="Hug L.A."/>
            <person name="Sharon I."/>
            <person name="Castelle C.J."/>
            <person name="Probst A.J."/>
            <person name="Thomas B.C."/>
            <person name="Singh A."/>
            <person name="Wilkins M.J."/>
            <person name="Karaoz U."/>
            <person name="Brodie E.L."/>
            <person name="Williams K.H."/>
            <person name="Hubbard S.S."/>
            <person name="Banfield J.F."/>
        </authorList>
    </citation>
    <scope>NUCLEOTIDE SEQUENCE [LARGE SCALE GENOMIC DNA]</scope>
</reference>
<evidence type="ECO:0000313" key="10">
    <source>
        <dbReference type="Proteomes" id="UP000177382"/>
    </source>
</evidence>
<dbReference type="AlphaFoldDB" id="A0A1F7XLB0"/>
<feature type="compositionally biased region" description="Pro residues" evidence="6">
    <location>
        <begin position="1"/>
        <end position="21"/>
    </location>
</feature>
<sequence>MDPVPPSVPMPQQPPASPSEPTPNQMPATPQSNISGGTNKGGFIARAAASIADGFVIGFATTLLSMLLKAVGLGSSISQIVNGLIYIVYVVLAIGLYGKTLGKAAFGLRVVNYENVSPGIPMAILREVVGKFISSLVLNLGFLWIIWDKNKQGWHDKIAKTYVLQEVPFKGFKKVLAYILVLGLPVLAILGIIAVVGVVTLLPGPSGCGFRGCL</sequence>
<keyword evidence="5 7" id="KW-0472">Membrane</keyword>
<evidence type="ECO:0000256" key="3">
    <source>
        <dbReference type="ARBA" id="ARBA00022692"/>
    </source>
</evidence>
<dbReference type="InterPro" id="IPR051791">
    <property type="entry name" value="Pra-immunoreactive"/>
</dbReference>
<evidence type="ECO:0000256" key="2">
    <source>
        <dbReference type="ARBA" id="ARBA00022475"/>
    </source>
</evidence>
<feature type="transmembrane region" description="Helical" evidence="7">
    <location>
        <begin position="43"/>
        <end position="68"/>
    </location>
</feature>
<dbReference type="InterPro" id="IPR010432">
    <property type="entry name" value="RDD"/>
</dbReference>
<comment type="caution">
    <text evidence="9">The sequence shown here is derived from an EMBL/GenBank/DDBJ whole genome shotgun (WGS) entry which is preliminary data.</text>
</comment>
<evidence type="ECO:0000256" key="1">
    <source>
        <dbReference type="ARBA" id="ARBA00004651"/>
    </source>
</evidence>
<dbReference type="STRING" id="1802485.A2V97_03680"/>
<evidence type="ECO:0000256" key="5">
    <source>
        <dbReference type="ARBA" id="ARBA00023136"/>
    </source>
</evidence>
<feature type="region of interest" description="Disordered" evidence="6">
    <location>
        <begin position="1"/>
        <end position="33"/>
    </location>
</feature>
<keyword evidence="4 7" id="KW-1133">Transmembrane helix</keyword>
<gene>
    <name evidence="9" type="ORF">A2V97_03680</name>
</gene>
<feature type="transmembrane region" description="Helical" evidence="7">
    <location>
        <begin position="80"/>
        <end position="98"/>
    </location>
</feature>
<feature type="transmembrane region" description="Helical" evidence="7">
    <location>
        <begin position="175"/>
        <end position="202"/>
    </location>
</feature>
<name>A0A1F7XLB0_9BACT</name>
<keyword evidence="2" id="KW-1003">Cell membrane</keyword>
<keyword evidence="3 7" id="KW-0812">Transmembrane</keyword>
<comment type="subcellular location">
    <subcellularLocation>
        <location evidence="1">Cell membrane</location>
        <topology evidence="1">Multi-pass membrane protein</topology>
    </subcellularLocation>
</comment>
<proteinExistence type="predicted"/>
<organism evidence="9 10">
    <name type="scientific">Candidatus Woesebacteria bacterium RBG_16_42_24</name>
    <dbReference type="NCBI Taxonomy" id="1802485"/>
    <lineage>
        <taxon>Bacteria</taxon>
        <taxon>Candidatus Woeseibacteriota</taxon>
    </lineage>
</organism>
<protein>
    <recommendedName>
        <fullName evidence="8">RDD domain-containing protein</fullName>
    </recommendedName>
</protein>
<feature type="domain" description="RDD" evidence="8">
    <location>
        <begin position="42"/>
        <end position="160"/>
    </location>
</feature>
<dbReference type="Pfam" id="PF06271">
    <property type="entry name" value="RDD"/>
    <property type="match status" value="1"/>
</dbReference>